<evidence type="ECO:0000313" key="7">
    <source>
        <dbReference type="EMBL" id="KAK0741351.1"/>
    </source>
</evidence>
<feature type="domain" description="Xylanolytic transcriptional activator regulatory" evidence="6">
    <location>
        <begin position="122"/>
        <end position="206"/>
    </location>
</feature>
<evidence type="ECO:0000256" key="5">
    <source>
        <dbReference type="ARBA" id="ARBA00023242"/>
    </source>
</evidence>
<dbReference type="GO" id="GO:0006351">
    <property type="term" value="P:DNA-templated transcription"/>
    <property type="evidence" value="ECO:0007669"/>
    <property type="project" value="InterPro"/>
</dbReference>
<dbReference type="PANTHER" id="PTHR47338:SF10">
    <property type="entry name" value="TRANSCRIPTION FACTOR DOMAIN-CONTAINING PROTEIN-RELATED"/>
    <property type="match status" value="1"/>
</dbReference>
<dbReference type="EMBL" id="JAUKUD010000006">
    <property type="protein sequence ID" value="KAK0741351.1"/>
    <property type="molecule type" value="Genomic_DNA"/>
</dbReference>
<dbReference type="GO" id="GO:0003677">
    <property type="term" value="F:DNA binding"/>
    <property type="evidence" value="ECO:0007669"/>
    <property type="project" value="InterPro"/>
</dbReference>
<dbReference type="GO" id="GO:0000981">
    <property type="term" value="F:DNA-binding transcription factor activity, RNA polymerase II-specific"/>
    <property type="evidence" value="ECO:0007669"/>
    <property type="project" value="InterPro"/>
</dbReference>
<name>A0AA40EL44_9PEZI</name>
<accession>A0AA40EL44</accession>
<dbReference type="CDD" id="cd12148">
    <property type="entry name" value="fungal_TF_MHR"/>
    <property type="match status" value="1"/>
</dbReference>
<keyword evidence="3" id="KW-0805">Transcription regulation</keyword>
<evidence type="ECO:0000256" key="2">
    <source>
        <dbReference type="ARBA" id="ARBA00022723"/>
    </source>
</evidence>
<dbReference type="Pfam" id="PF04082">
    <property type="entry name" value="Fungal_trans"/>
    <property type="match status" value="1"/>
</dbReference>
<sequence>MDDLINPKPEPNLNVNVIIELVDLFFDRVQCFVPLFHRRNLRDSVLAQGTSPSCPLLLYSIMAVAAFAHPDPDVRANRPLWYRKAKIAYEATGHMPEQPLETLQAATCLVLYAFTVGGHSDGLLILGKASRQAVALGLHHMDSPTRAMLLGTTLPGSGDWRETEQRRRVVWALFILDRGMCFLAGFAYAIDDRQLRVRLPMMEAIFQDSDEPQDTAMYSQDPKALLASLQQHTAGNPLHYLILSYSLLGRISEHIYSPEYDEQDAPQRSERETLEQILTKMRLVLPRSATDFAAASSSDFRYAVWLRISMDVHTIFLHHTPKKTLQHHDRDECHQDNWNRCVATARNTALLIREASRVSVDLLMNPLLAAPIFVCARILVIEYVLTSHPPPDPPRRDSALRADLEVMVLALDRLKEAFNGVEKFRVGLFFHLRHDSAALLTIKSEGSRGILRTCSKWTCFSDLDVLSAIPD</sequence>
<evidence type="ECO:0000256" key="4">
    <source>
        <dbReference type="ARBA" id="ARBA00023163"/>
    </source>
</evidence>
<reference evidence="7" key="1">
    <citation type="submission" date="2023-06" db="EMBL/GenBank/DDBJ databases">
        <title>Genome-scale phylogeny and comparative genomics of the fungal order Sordariales.</title>
        <authorList>
            <consortium name="Lawrence Berkeley National Laboratory"/>
            <person name="Hensen N."/>
            <person name="Bonometti L."/>
            <person name="Westerberg I."/>
            <person name="Brannstrom I.O."/>
            <person name="Guillou S."/>
            <person name="Cros-Aarteil S."/>
            <person name="Calhoun S."/>
            <person name="Haridas S."/>
            <person name="Kuo A."/>
            <person name="Mondo S."/>
            <person name="Pangilinan J."/>
            <person name="Riley R."/>
            <person name="LaButti K."/>
            <person name="Andreopoulos B."/>
            <person name="Lipzen A."/>
            <person name="Chen C."/>
            <person name="Yanf M."/>
            <person name="Daum C."/>
            <person name="Ng V."/>
            <person name="Clum A."/>
            <person name="Steindorff A."/>
            <person name="Ohm R."/>
            <person name="Martin F."/>
            <person name="Silar P."/>
            <person name="Natvig D."/>
            <person name="Lalanne C."/>
            <person name="Gautier V."/>
            <person name="Ament-velasquez S.L."/>
            <person name="Kruys A."/>
            <person name="Hutchinson M.I."/>
            <person name="Powell A.J."/>
            <person name="Barry K."/>
            <person name="Miller A.N."/>
            <person name="Grigoriev I.V."/>
            <person name="Debuchy R."/>
            <person name="Gladieux P."/>
            <person name="Thoren M.H."/>
            <person name="Johannesson H."/>
        </authorList>
    </citation>
    <scope>NUCLEOTIDE SEQUENCE</scope>
    <source>
        <strain evidence="7">SMH3187-1</strain>
    </source>
</reference>
<evidence type="ECO:0000313" key="8">
    <source>
        <dbReference type="Proteomes" id="UP001172155"/>
    </source>
</evidence>
<dbReference type="InterPro" id="IPR050815">
    <property type="entry name" value="TF_fung"/>
</dbReference>
<evidence type="ECO:0000259" key="6">
    <source>
        <dbReference type="SMART" id="SM00906"/>
    </source>
</evidence>
<proteinExistence type="predicted"/>
<gene>
    <name evidence="7" type="ORF">B0T18DRAFT_332793</name>
</gene>
<evidence type="ECO:0000256" key="3">
    <source>
        <dbReference type="ARBA" id="ARBA00023015"/>
    </source>
</evidence>
<keyword evidence="5" id="KW-0539">Nucleus</keyword>
<comment type="caution">
    <text evidence="7">The sequence shown here is derived from an EMBL/GenBank/DDBJ whole genome shotgun (WGS) entry which is preliminary data.</text>
</comment>
<dbReference type="GO" id="GO:0008270">
    <property type="term" value="F:zinc ion binding"/>
    <property type="evidence" value="ECO:0007669"/>
    <property type="project" value="InterPro"/>
</dbReference>
<organism evidence="7 8">
    <name type="scientific">Schizothecium vesticola</name>
    <dbReference type="NCBI Taxonomy" id="314040"/>
    <lineage>
        <taxon>Eukaryota</taxon>
        <taxon>Fungi</taxon>
        <taxon>Dikarya</taxon>
        <taxon>Ascomycota</taxon>
        <taxon>Pezizomycotina</taxon>
        <taxon>Sordariomycetes</taxon>
        <taxon>Sordariomycetidae</taxon>
        <taxon>Sordariales</taxon>
        <taxon>Schizotheciaceae</taxon>
        <taxon>Schizothecium</taxon>
    </lineage>
</organism>
<keyword evidence="2" id="KW-0479">Metal-binding</keyword>
<keyword evidence="8" id="KW-1185">Reference proteome</keyword>
<dbReference type="InterPro" id="IPR007219">
    <property type="entry name" value="XnlR_reg_dom"/>
</dbReference>
<evidence type="ECO:0000256" key="1">
    <source>
        <dbReference type="ARBA" id="ARBA00004123"/>
    </source>
</evidence>
<comment type="subcellular location">
    <subcellularLocation>
        <location evidence="1">Nucleus</location>
    </subcellularLocation>
</comment>
<dbReference type="GO" id="GO:0005634">
    <property type="term" value="C:nucleus"/>
    <property type="evidence" value="ECO:0007669"/>
    <property type="project" value="UniProtKB-SubCell"/>
</dbReference>
<keyword evidence="4" id="KW-0804">Transcription</keyword>
<dbReference type="AlphaFoldDB" id="A0AA40EL44"/>
<dbReference type="Proteomes" id="UP001172155">
    <property type="component" value="Unassembled WGS sequence"/>
</dbReference>
<dbReference type="PANTHER" id="PTHR47338">
    <property type="entry name" value="ZN(II)2CYS6 TRANSCRIPTION FACTOR (EUROFUNG)-RELATED"/>
    <property type="match status" value="1"/>
</dbReference>
<protein>
    <submittedName>
        <fullName evidence="7">Fungal-specific transcription factor domain-containing protein</fullName>
    </submittedName>
</protein>
<dbReference type="SMART" id="SM00906">
    <property type="entry name" value="Fungal_trans"/>
    <property type="match status" value="1"/>
</dbReference>